<organism evidence="2 3">
    <name type="scientific">Lentinula raphanica</name>
    <dbReference type="NCBI Taxonomy" id="153919"/>
    <lineage>
        <taxon>Eukaryota</taxon>
        <taxon>Fungi</taxon>
        <taxon>Dikarya</taxon>
        <taxon>Basidiomycota</taxon>
        <taxon>Agaricomycotina</taxon>
        <taxon>Agaricomycetes</taxon>
        <taxon>Agaricomycetidae</taxon>
        <taxon>Agaricales</taxon>
        <taxon>Marasmiineae</taxon>
        <taxon>Omphalotaceae</taxon>
        <taxon>Lentinula</taxon>
    </lineage>
</organism>
<evidence type="ECO:0000313" key="3">
    <source>
        <dbReference type="Proteomes" id="UP001163846"/>
    </source>
</evidence>
<evidence type="ECO:0000256" key="1">
    <source>
        <dbReference type="SAM" id="MobiDB-lite"/>
    </source>
</evidence>
<proteinExistence type="predicted"/>
<sequence length="228" mass="25615">MHFEAAQSAQCSSKLLKDPQRSSKILKDTSKNLENLGNQKGVSLDALGMRYFFLMLGYALSDKTIKMNYASYHTGIVAKYHIRLIGLPDCAIFEEANGPVKPHNIKDQATLEALFTVLETGTCCWSRMSDNEIKEHSAWLATQEVKERAVRSDKGKKRGSRQRDDDDDDDHDDDDNSENKADSRKRSRKSGVNGKAGRKKSKISKQLPPRSREFVNSDDDESNGNLSD</sequence>
<gene>
    <name evidence="2" type="ORF">F5878DRAFT_667112</name>
</gene>
<keyword evidence="3" id="KW-1185">Reference proteome</keyword>
<comment type="caution">
    <text evidence="2">The sequence shown here is derived from an EMBL/GenBank/DDBJ whole genome shotgun (WGS) entry which is preliminary data.</text>
</comment>
<evidence type="ECO:0000313" key="2">
    <source>
        <dbReference type="EMBL" id="KAJ3831865.1"/>
    </source>
</evidence>
<protein>
    <submittedName>
        <fullName evidence="2">Uncharacterized protein</fullName>
    </submittedName>
</protein>
<reference evidence="2" key="1">
    <citation type="submission" date="2022-08" db="EMBL/GenBank/DDBJ databases">
        <authorList>
            <consortium name="DOE Joint Genome Institute"/>
            <person name="Min B."/>
            <person name="Riley R."/>
            <person name="Sierra-Patev S."/>
            <person name="Naranjo-Ortiz M."/>
            <person name="Looney B."/>
            <person name="Konkel Z."/>
            <person name="Slot J.C."/>
            <person name="Sakamoto Y."/>
            <person name="Steenwyk J.L."/>
            <person name="Rokas A."/>
            <person name="Carro J."/>
            <person name="Camarero S."/>
            <person name="Ferreira P."/>
            <person name="Molpeceres G."/>
            <person name="Ruiz-Duenas F.J."/>
            <person name="Serrano A."/>
            <person name="Henrissat B."/>
            <person name="Drula E."/>
            <person name="Hughes K.W."/>
            <person name="Mata J.L."/>
            <person name="Ishikawa N.K."/>
            <person name="Vargas-Isla R."/>
            <person name="Ushijima S."/>
            <person name="Smith C.A."/>
            <person name="Ahrendt S."/>
            <person name="Andreopoulos W."/>
            <person name="He G."/>
            <person name="Labutti K."/>
            <person name="Lipzen A."/>
            <person name="Ng V."/>
            <person name="Sandor L."/>
            <person name="Barry K."/>
            <person name="Martinez A.T."/>
            <person name="Xiao Y."/>
            <person name="Gibbons J.G."/>
            <person name="Terashima K."/>
            <person name="Hibbett D.S."/>
            <person name="Grigoriev I.V."/>
        </authorList>
    </citation>
    <scope>NUCLEOTIDE SEQUENCE</scope>
    <source>
        <strain evidence="2">TFB9207</strain>
    </source>
</reference>
<feature type="compositionally biased region" description="Acidic residues" evidence="1">
    <location>
        <begin position="165"/>
        <end position="176"/>
    </location>
</feature>
<feature type="region of interest" description="Disordered" evidence="1">
    <location>
        <begin position="145"/>
        <end position="228"/>
    </location>
</feature>
<dbReference type="AlphaFoldDB" id="A0AA38NWJ9"/>
<dbReference type="Proteomes" id="UP001163846">
    <property type="component" value="Unassembled WGS sequence"/>
</dbReference>
<dbReference type="EMBL" id="MU807192">
    <property type="protein sequence ID" value="KAJ3831865.1"/>
    <property type="molecule type" value="Genomic_DNA"/>
</dbReference>
<accession>A0AA38NWJ9</accession>
<name>A0AA38NWJ9_9AGAR</name>